<evidence type="ECO:0000256" key="6">
    <source>
        <dbReference type="ARBA" id="ARBA00022723"/>
    </source>
</evidence>
<evidence type="ECO:0000313" key="19">
    <source>
        <dbReference type="Proteomes" id="UP001652740"/>
    </source>
</evidence>
<evidence type="ECO:0000256" key="11">
    <source>
        <dbReference type="ARBA" id="ARBA00023136"/>
    </source>
</evidence>
<dbReference type="InterPro" id="IPR050584">
    <property type="entry name" value="Cholesterol_7-desaturase"/>
</dbReference>
<evidence type="ECO:0000256" key="13">
    <source>
        <dbReference type="ARBA" id="ARBA00025729"/>
    </source>
</evidence>
<evidence type="ECO:0000256" key="15">
    <source>
        <dbReference type="ARBA" id="ARBA00047853"/>
    </source>
</evidence>
<comment type="subcellular location">
    <subcellularLocation>
        <location evidence="2">Membrane</location>
    </subcellularLocation>
</comment>
<dbReference type="InterPro" id="IPR045605">
    <property type="entry name" value="KshA-like_C"/>
</dbReference>
<keyword evidence="11 17" id="KW-0472">Membrane</keyword>
<keyword evidence="10" id="KW-0411">Iron-sulfur</keyword>
<comment type="cofactor">
    <cofactor evidence="1">
        <name>Fe cation</name>
        <dbReference type="ChEBI" id="CHEBI:24875"/>
    </cofactor>
</comment>
<accession>A0ABM3M9H8</accession>
<evidence type="ECO:0000256" key="7">
    <source>
        <dbReference type="ARBA" id="ARBA00022989"/>
    </source>
</evidence>
<dbReference type="InterPro" id="IPR017941">
    <property type="entry name" value="Rieske_2Fe-2S"/>
</dbReference>
<evidence type="ECO:0000256" key="2">
    <source>
        <dbReference type="ARBA" id="ARBA00004370"/>
    </source>
</evidence>
<dbReference type="Pfam" id="PF19298">
    <property type="entry name" value="KshA_C"/>
    <property type="match status" value="1"/>
</dbReference>
<dbReference type="SUPFAM" id="SSF50022">
    <property type="entry name" value="ISP domain"/>
    <property type="match status" value="1"/>
</dbReference>
<dbReference type="EC" id="1.14.19.21" evidence="14"/>
<gene>
    <name evidence="20 21" type="primary">LOC113521084</name>
</gene>
<dbReference type="RefSeq" id="XP_052748088.1">
    <property type="nucleotide sequence ID" value="XM_052892128.1"/>
</dbReference>
<evidence type="ECO:0000256" key="8">
    <source>
        <dbReference type="ARBA" id="ARBA00023002"/>
    </source>
</evidence>
<dbReference type="RefSeq" id="XP_052748087.1">
    <property type="nucleotide sequence ID" value="XM_052892127.1"/>
</dbReference>
<protein>
    <recommendedName>
        <fullName evidence="14">cholesterol 7-desaturase</fullName>
        <ecNumber evidence="14">1.14.19.21</ecNumber>
    </recommendedName>
</protein>
<proteinExistence type="inferred from homology"/>
<feature type="transmembrane region" description="Helical" evidence="17">
    <location>
        <begin position="57"/>
        <end position="74"/>
    </location>
</feature>
<evidence type="ECO:0000256" key="12">
    <source>
        <dbReference type="ARBA" id="ARBA00025712"/>
    </source>
</evidence>
<dbReference type="PANTHER" id="PTHR21266:SF32">
    <property type="entry name" value="CHOLESTEROL 7-DESATURASE NVD"/>
    <property type="match status" value="1"/>
</dbReference>
<keyword evidence="19" id="KW-1185">Reference proteome</keyword>
<evidence type="ECO:0000256" key="9">
    <source>
        <dbReference type="ARBA" id="ARBA00023004"/>
    </source>
</evidence>
<evidence type="ECO:0000259" key="18">
    <source>
        <dbReference type="PROSITE" id="PS51296"/>
    </source>
</evidence>
<evidence type="ECO:0000256" key="1">
    <source>
        <dbReference type="ARBA" id="ARBA00001962"/>
    </source>
</evidence>
<evidence type="ECO:0000256" key="4">
    <source>
        <dbReference type="ARBA" id="ARBA00022692"/>
    </source>
</evidence>
<keyword evidence="4 17" id="KW-0812">Transmembrane</keyword>
<comment type="catalytic activity">
    <reaction evidence="15">
        <text>cholesterol + NADH + O2 + H(+) = 7-dehydrocholesterol + NAD(+) + 2 H2O</text>
        <dbReference type="Rhea" id="RHEA:51644"/>
        <dbReference type="ChEBI" id="CHEBI:15377"/>
        <dbReference type="ChEBI" id="CHEBI:15378"/>
        <dbReference type="ChEBI" id="CHEBI:15379"/>
        <dbReference type="ChEBI" id="CHEBI:16113"/>
        <dbReference type="ChEBI" id="CHEBI:17759"/>
        <dbReference type="ChEBI" id="CHEBI:57540"/>
        <dbReference type="ChEBI" id="CHEBI:57945"/>
        <dbReference type="EC" id="1.14.19.21"/>
    </reaction>
    <physiologicalReaction direction="left-to-right" evidence="15">
        <dbReference type="Rhea" id="RHEA:51645"/>
    </physiologicalReaction>
</comment>
<evidence type="ECO:0000256" key="10">
    <source>
        <dbReference type="ARBA" id="ARBA00023014"/>
    </source>
</evidence>
<name>A0ABM3M9H8_GALME</name>
<keyword evidence="9" id="KW-0408">Iron</keyword>
<dbReference type="Gene3D" id="3.90.380.10">
    <property type="entry name" value="Naphthalene 1,2-dioxygenase Alpha Subunit, Chain A, domain 1"/>
    <property type="match status" value="1"/>
</dbReference>
<evidence type="ECO:0000256" key="16">
    <source>
        <dbReference type="ARBA" id="ARBA00049548"/>
    </source>
</evidence>
<evidence type="ECO:0000256" key="5">
    <source>
        <dbReference type="ARBA" id="ARBA00022714"/>
    </source>
</evidence>
<comment type="pathway">
    <text evidence="3">Hormone biosynthesis.</text>
</comment>
<comment type="pathway">
    <text evidence="12">Steroid hormone biosynthesis; dafachronic acid biosynthesis.</text>
</comment>
<evidence type="ECO:0000313" key="21">
    <source>
        <dbReference type="RefSeq" id="XP_052748088.1"/>
    </source>
</evidence>
<evidence type="ECO:0000256" key="3">
    <source>
        <dbReference type="ARBA" id="ARBA00004972"/>
    </source>
</evidence>
<keyword evidence="6" id="KW-0479">Metal-binding</keyword>
<keyword evidence="5" id="KW-0001">2Fe-2S</keyword>
<comment type="similarity">
    <text evidence="13">Belongs to the cholesterol 7-desaturase family.</text>
</comment>
<evidence type="ECO:0000256" key="17">
    <source>
        <dbReference type="SAM" id="Phobius"/>
    </source>
</evidence>
<dbReference type="Gene3D" id="2.102.10.10">
    <property type="entry name" value="Rieske [2Fe-2S] iron-sulphur domain"/>
    <property type="match status" value="1"/>
</dbReference>
<organism evidence="19 20">
    <name type="scientific">Galleria mellonella</name>
    <name type="common">Greater wax moth</name>
    <dbReference type="NCBI Taxonomy" id="7137"/>
    <lineage>
        <taxon>Eukaryota</taxon>
        <taxon>Metazoa</taxon>
        <taxon>Ecdysozoa</taxon>
        <taxon>Arthropoda</taxon>
        <taxon>Hexapoda</taxon>
        <taxon>Insecta</taxon>
        <taxon>Pterygota</taxon>
        <taxon>Neoptera</taxon>
        <taxon>Endopterygota</taxon>
        <taxon>Lepidoptera</taxon>
        <taxon>Glossata</taxon>
        <taxon>Ditrysia</taxon>
        <taxon>Pyraloidea</taxon>
        <taxon>Pyralidae</taxon>
        <taxon>Galleriinae</taxon>
        <taxon>Galleria</taxon>
    </lineage>
</organism>
<comment type="catalytic activity">
    <reaction evidence="16">
        <text>cholesterol + NADPH + O2 + H(+) = 7-dehydrocholesterol + NADP(+) + 2 H2O</text>
        <dbReference type="Rhea" id="RHEA:45024"/>
        <dbReference type="ChEBI" id="CHEBI:15377"/>
        <dbReference type="ChEBI" id="CHEBI:15378"/>
        <dbReference type="ChEBI" id="CHEBI:15379"/>
        <dbReference type="ChEBI" id="CHEBI:16113"/>
        <dbReference type="ChEBI" id="CHEBI:17759"/>
        <dbReference type="ChEBI" id="CHEBI:57783"/>
        <dbReference type="ChEBI" id="CHEBI:58349"/>
        <dbReference type="EC" id="1.14.19.21"/>
    </reaction>
    <physiologicalReaction direction="left-to-right" evidence="16">
        <dbReference type="Rhea" id="RHEA:45025"/>
    </physiologicalReaction>
</comment>
<keyword evidence="7 17" id="KW-1133">Transmembrane helix</keyword>
<dbReference type="Pfam" id="PF00355">
    <property type="entry name" value="Rieske"/>
    <property type="match status" value="1"/>
</dbReference>
<evidence type="ECO:0000256" key="14">
    <source>
        <dbReference type="ARBA" id="ARBA00026095"/>
    </source>
</evidence>
<feature type="domain" description="Rieske" evidence="18">
    <location>
        <begin position="127"/>
        <end position="229"/>
    </location>
</feature>
<dbReference type="PANTHER" id="PTHR21266">
    <property type="entry name" value="IRON-SULFUR DOMAIN CONTAINING PROTEIN"/>
    <property type="match status" value="1"/>
</dbReference>
<dbReference type="Proteomes" id="UP001652740">
    <property type="component" value="Unplaced"/>
</dbReference>
<dbReference type="SUPFAM" id="SSF55961">
    <property type="entry name" value="Bet v1-like"/>
    <property type="match status" value="1"/>
</dbReference>
<dbReference type="PROSITE" id="PS51296">
    <property type="entry name" value="RIESKE"/>
    <property type="match status" value="1"/>
</dbReference>
<sequence>MTCATTSEVKQFPEEFTLSKCHDAIFNSEFKNDILLFYLNTTYRALVTAAELLRQNTIFVFISVILVLIIYIIYKSFWNPILYTKELTEIGFEHIKSGPDRALRIARAQNARRLGSKVPPPYPNGWFAIVESSNLQIGGVTPVDALGQNLCVYRGEDGVARCVDAYCPHLGANLAVGGNVCGNCIECPFHKWRFGEDGSCVSVPGLEHAPRGISIKTWPTVEADGAVWIWHDAEGREPLWGLEDAPEVKKWGYRGRNEFIISAHIQEIPENGADVAHLNAVHAPSLLSQLGEKYPILLNFIGRHVWAADWSRNDDHTATMSLTHDYKIMKLNLFHVGVSVTQIGPGHVRLYLQTPGGPILVSQSVTPIGPLLQKVVHRLYSPTYNAPVGGMFVKIESYMFERDVAIWNNKRFVSSPTYVRTDKQIKAFRSWFSQFYSERSLTFRDAIQNKLDW</sequence>
<evidence type="ECO:0000313" key="20">
    <source>
        <dbReference type="RefSeq" id="XP_052748087.1"/>
    </source>
</evidence>
<dbReference type="GeneID" id="113521084"/>
<reference evidence="20 21" key="1">
    <citation type="submission" date="2025-05" db="UniProtKB">
        <authorList>
            <consortium name="RefSeq"/>
        </authorList>
    </citation>
    <scope>IDENTIFICATION</scope>
    <source>
        <tissue evidence="20 21">Whole larvae</tissue>
    </source>
</reference>
<keyword evidence="8" id="KW-0560">Oxidoreductase</keyword>
<dbReference type="InterPro" id="IPR036922">
    <property type="entry name" value="Rieske_2Fe-2S_sf"/>
</dbReference>